<evidence type="ECO:0000256" key="1">
    <source>
        <dbReference type="SAM" id="SignalP"/>
    </source>
</evidence>
<sequence>MRLLKILAIACLIALALARPDKENHRAQDVHPPYSPDPVHPFNPADYVKDVDSIMIMRCRVPEPHVWDGRCPDGHFCLPDDWRCFIDNMCETRGGWCWPLIEHRPPNLSMENMRKAIDDDSSTSDDL</sequence>
<protein>
    <recommendedName>
        <fullName evidence="4">P-type domain-containing protein</fullName>
    </recommendedName>
</protein>
<dbReference type="Proteomes" id="UP001432322">
    <property type="component" value="Unassembled WGS sequence"/>
</dbReference>
<gene>
    <name evidence="2" type="ORF">PFISCL1PPCAC_17882</name>
</gene>
<evidence type="ECO:0000313" key="3">
    <source>
        <dbReference type="Proteomes" id="UP001432322"/>
    </source>
</evidence>
<name>A0AAV5W486_9BILA</name>
<evidence type="ECO:0008006" key="4">
    <source>
        <dbReference type="Google" id="ProtNLM"/>
    </source>
</evidence>
<organism evidence="2 3">
    <name type="scientific">Pristionchus fissidentatus</name>
    <dbReference type="NCBI Taxonomy" id="1538716"/>
    <lineage>
        <taxon>Eukaryota</taxon>
        <taxon>Metazoa</taxon>
        <taxon>Ecdysozoa</taxon>
        <taxon>Nematoda</taxon>
        <taxon>Chromadorea</taxon>
        <taxon>Rhabditida</taxon>
        <taxon>Rhabditina</taxon>
        <taxon>Diplogasteromorpha</taxon>
        <taxon>Diplogasteroidea</taxon>
        <taxon>Neodiplogasteridae</taxon>
        <taxon>Pristionchus</taxon>
    </lineage>
</organism>
<dbReference type="AlphaFoldDB" id="A0AAV5W486"/>
<dbReference type="EMBL" id="BTSY01000005">
    <property type="protein sequence ID" value="GMT26585.1"/>
    <property type="molecule type" value="Genomic_DNA"/>
</dbReference>
<comment type="caution">
    <text evidence="2">The sequence shown here is derived from an EMBL/GenBank/DDBJ whole genome shotgun (WGS) entry which is preliminary data.</text>
</comment>
<evidence type="ECO:0000313" key="2">
    <source>
        <dbReference type="EMBL" id="GMT26585.1"/>
    </source>
</evidence>
<accession>A0AAV5W486</accession>
<feature type="signal peptide" evidence="1">
    <location>
        <begin position="1"/>
        <end position="18"/>
    </location>
</feature>
<reference evidence="2" key="1">
    <citation type="submission" date="2023-10" db="EMBL/GenBank/DDBJ databases">
        <title>Genome assembly of Pristionchus species.</title>
        <authorList>
            <person name="Yoshida K."/>
            <person name="Sommer R.J."/>
        </authorList>
    </citation>
    <scope>NUCLEOTIDE SEQUENCE</scope>
    <source>
        <strain evidence="2">RS5133</strain>
    </source>
</reference>
<keyword evidence="1" id="KW-0732">Signal</keyword>
<keyword evidence="3" id="KW-1185">Reference proteome</keyword>
<proteinExistence type="predicted"/>
<feature type="chain" id="PRO_5043473161" description="P-type domain-containing protein" evidence="1">
    <location>
        <begin position="19"/>
        <end position="127"/>
    </location>
</feature>